<dbReference type="FunFam" id="3.30.565.10:FF:000010">
    <property type="entry name" value="Sensor histidine kinase RcsC"/>
    <property type="match status" value="1"/>
</dbReference>
<dbReference type="InterPro" id="IPR011006">
    <property type="entry name" value="CheY-like_superfamily"/>
</dbReference>
<dbReference type="PROSITE" id="PS50109">
    <property type="entry name" value="HIS_KIN"/>
    <property type="match status" value="1"/>
</dbReference>
<dbReference type="GO" id="GO:0000155">
    <property type="term" value="F:phosphorelay sensor kinase activity"/>
    <property type="evidence" value="ECO:0007669"/>
    <property type="project" value="InterPro"/>
</dbReference>
<accession>A0A368VBS1</accession>
<dbReference type="GO" id="GO:0009927">
    <property type="term" value="F:histidine phosphotransfer kinase activity"/>
    <property type="evidence" value="ECO:0007669"/>
    <property type="project" value="TreeGrafter"/>
</dbReference>
<evidence type="ECO:0000256" key="4">
    <source>
        <dbReference type="ARBA" id="ARBA00022679"/>
    </source>
</evidence>
<dbReference type="RefSeq" id="WP_114436384.1">
    <property type="nucleotide sequence ID" value="NZ_QPIZ01000003.1"/>
</dbReference>
<dbReference type="SMART" id="SM00388">
    <property type="entry name" value="HisKA"/>
    <property type="match status" value="1"/>
</dbReference>
<evidence type="ECO:0000256" key="1">
    <source>
        <dbReference type="ARBA" id="ARBA00000085"/>
    </source>
</evidence>
<dbReference type="SUPFAM" id="SSF52172">
    <property type="entry name" value="CheY-like"/>
    <property type="match status" value="1"/>
</dbReference>
<evidence type="ECO:0000313" key="11">
    <source>
        <dbReference type="Proteomes" id="UP000252733"/>
    </source>
</evidence>
<dbReference type="SMART" id="SM00387">
    <property type="entry name" value="HATPase_c"/>
    <property type="match status" value="1"/>
</dbReference>
<feature type="modified residue" description="4-aspartylphosphate" evidence="6">
    <location>
        <position position="462"/>
    </location>
</feature>
<dbReference type="PANTHER" id="PTHR43047:SF72">
    <property type="entry name" value="OSMOSENSING HISTIDINE PROTEIN KINASE SLN1"/>
    <property type="match status" value="1"/>
</dbReference>
<dbReference type="InterPro" id="IPR003594">
    <property type="entry name" value="HATPase_dom"/>
</dbReference>
<dbReference type="CDD" id="cd16922">
    <property type="entry name" value="HATPase_EvgS-ArcB-TorS-like"/>
    <property type="match status" value="1"/>
</dbReference>
<evidence type="ECO:0000256" key="7">
    <source>
        <dbReference type="SAM" id="Coils"/>
    </source>
</evidence>
<evidence type="ECO:0000313" key="10">
    <source>
        <dbReference type="EMBL" id="RCW38566.1"/>
    </source>
</evidence>
<dbReference type="GO" id="GO:0005886">
    <property type="term" value="C:plasma membrane"/>
    <property type="evidence" value="ECO:0007669"/>
    <property type="project" value="TreeGrafter"/>
</dbReference>
<gene>
    <name evidence="10" type="ORF">DFO77_10331</name>
</gene>
<dbReference type="Pfam" id="PF02518">
    <property type="entry name" value="HATPase_c"/>
    <property type="match status" value="1"/>
</dbReference>
<dbReference type="Gene3D" id="3.40.50.2300">
    <property type="match status" value="1"/>
</dbReference>
<evidence type="ECO:0000256" key="5">
    <source>
        <dbReference type="ARBA" id="ARBA00022777"/>
    </source>
</evidence>
<dbReference type="CDD" id="cd17546">
    <property type="entry name" value="REC_hyHK_CKI1_RcsC-like"/>
    <property type="match status" value="1"/>
</dbReference>
<dbReference type="CDD" id="cd00082">
    <property type="entry name" value="HisKA"/>
    <property type="match status" value="1"/>
</dbReference>
<dbReference type="SUPFAM" id="SSF55874">
    <property type="entry name" value="ATPase domain of HSP90 chaperone/DNA topoisomerase II/histidine kinase"/>
    <property type="match status" value="1"/>
</dbReference>
<keyword evidence="11" id="KW-1185">Reference proteome</keyword>
<keyword evidence="5 10" id="KW-0418">Kinase</keyword>
<sequence>MPDKTYDLFLLMVNLSQYKNKVLIISLFIEGLNASFQPVSFQWKNKNADNTSGSIEVCTRNNRFGYIEPSSFGNLSVENTQFLLNAIQMLAIILEKNDQEKALNTHKNNLTKLVDNKTKELRDVNETLNNQIADYQKLTTILNESNKQLIVAKEKAEESSRLKTSFLRNISHEIRTPLNSIIGFSELMNMLDIEDDVLKNYTQIISKSGTQLLSIITDILTISSIDAGQEKLKKEIFSLNQLMEELLEVFKLKATNKDVFFKIIREIPSERDFIILDKKKLTQILSSLLSNAVKFTERGQIQIGCTYENQQLSFFVKDTGIGIPENRRNVIFERFAQASEAISVDYGGTGLGLSIAKGFVELMNGRIWVESKPGVGSVFHFTIPLSEDQIFPNLQTMSGHMKSLISGSSSHTILIAEDYIYNFMYLKAVLEPYKVKVIHAENGKEAVDICLKDGSIDLVFMDLKMPVMDGKTAASLIKREKPDLKIIAQTAYVTDISKEESANIFDDYLTKPFSPQKIISILAEYLS</sequence>
<dbReference type="InterPro" id="IPR003661">
    <property type="entry name" value="HisK_dim/P_dom"/>
</dbReference>
<dbReference type="InterPro" id="IPR036097">
    <property type="entry name" value="HisK_dim/P_sf"/>
</dbReference>
<proteinExistence type="predicted"/>
<dbReference type="Pfam" id="PF00512">
    <property type="entry name" value="HisKA"/>
    <property type="match status" value="1"/>
</dbReference>
<comment type="caution">
    <text evidence="10">The sequence shown here is derived from an EMBL/GenBank/DDBJ whole genome shotgun (WGS) entry which is preliminary data.</text>
</comment>
<reference evidence="10 11" key="1">
    <citation type="submission" date="2018-07" db="EMBL/GenBank/DDBJ databases">
        <title>Freshwater and sediment microbial communities from various areas in North America, analyzing microbe dynamics in response to fracking.</title>
        <authorList>
            <person name="Lamendella R."/>
        </authorList>
    </citation>
    <scope>NUCLEOTIDE SEQUENCE [LARGE SCALE GENOMIC DNA]</scope>
    <source>
        <strain evidence="10 11">160A</strain>
    </source>
</reference>
<feature type="domain" description="Response regulatory" evidence="9">
    <location>
        <begin position="412"/>
        <end position="526"/>
    </location>
</feature>
<comment type="catalytic activity">
    <reaction evidence="1">
        <text>ATP + protein L-histidine = ADP + protein N-phospho-L-histidine.</text>
        <dbReference type="EC" id="2.7.13.3"/>
    </reaction>
</comment>
<dbReference type="Gene3D" id="1.10.287.130">
    <property type="match status" value="1"/>
</dbReference>
<dbReference type="InterPro" id="IPR005467">
    <property type="entry name" value="His_kinase_dom"/>
</dbReference>
<dbReference type="PRINTS" id="PR00344">
    <property type="entry name" value="BCTRLSENSOR"/>
</dbReference>
<protein>
    <recommendedName>
        <fullName evidence="2">histidine kinase</fullName>
        <ecNumber evidence="2">2.7.13.3</ecNumber>
    </recommendedName>
</protein>
<keyword evidence="3 6" id="KW-0597">Phosphoprotein</keyword>
<dbReference type="PANTHER" id="PTHR43047">
    <property type="entry name" value="TWO-COMPONENT HISTIDINE PROTEIN KINASE"/>
    <property type="match status" value="1"/>
</dbReference>
<dbReference type="PROSITE" id="PS50110">
    <property type="entry name" value="RESPONSE_REGULATORY"/>
    <property type="match status" value="1"/>
</dbReference>
<dbReference type="InterPro" id="IPR036890">
    <property type="entry name" value="HATPase_C_sf"/>
</dbReference>
<dbReference type="Gene3D" id="3.30.565.10">
    <property type="entry name" value="Histidine kinase-like ATPase, C-terminal domain"/>
    <property type="match status" value="1"/>
</dbReference>
<dbReference type="SMART" id="SM00448">
    <property type="entry name" value="REC"/>
    <property type="match status" value="1"/>
</dbReference>
<evidence type="ECO:0000256" key="2">
    <source>
        <dbReference type="ARBA" id="ARBA00012438"/>
    </source>
</evidence>
<dbReference type="InterPro" id="IPR004358">
    <property type="entry name" value="Sig_transdc_His_kin-like_C"/>
</dbReference>
<dbReference type="SUPFAM" id="SSF47384">
    <property type="entry name" value="Homodimeric domain of signal transducing histidine kinase"/>
    <property type="match status" value="1"/>
</dbReference>
<feature type="domain" description="Histidine kinase" evidence="8">
    <location>
        <begin position="169"/>
        <end position="387"/>
    </location>
</feature>
<organism evidence="10 11">
    <name type="scientific">Marinilabilia salmonicolor</name>
    <dbReference type="NCBI Taxonomy" id="989"/>
    <lineage>
        <taxon>Bacteria</taxon>
        <taxon>Pseudomonadati</taxon>
        <taxon>Bacteroidota</taxon>
        <taxon>Bacteroidia</taxon>
        <taxon>Marinilabiliales</taxon>
        <taxon>Marinilabiliaceae</taxon>
        <taxon>Marinilabilia</taxon>
    </lineage>
</organism>
<evidence type="ECO:0000259" key="8">
    <source>
        <dbReference type="PROSITE" id="PS50109"/>
    </source>
</evidence>
<dbReference type="EC" id="2.7.13.3" evidence="2"/>
<evidence type="ECO:0000259" key="9">
    <source>
        <dbReference type="PROSITE" id="PS50110"/>
    </source>
</evidence>
<name>A0A368VBS1_9BACT</name>
<evidence type="ECO:0000256" key="6">
    <source>
        <dbReference type="PROSITE-ProRule" id="PRU00169"/>
    </source>
</evidence>
<feature type="coiled-coil region" evidence="7">
    <location>
        <begin position="96"/>
        <end position="138"/>
    </location>
</feature>
<keyword evidence="4" id="KW-0808">Transferase</keyword>
<dbReference type="AlphaFoldDB" id="A0A368VBS1"/>
<dbReference type="EMBL" id="QPIZ01000003">
    <property type="protein sequence ID" value="RCW38566.1"/>
    <property type="molecule type" value="Genomic_DNA"/>
</dbReference>
<dbReference type="Pfam" id="PF00072">
    <property type="entry name" value="Response_reg"/>
    <property type="match status" value="1"/>
</dbReference>
<dbReference type="Proteomes" id="UP000252733">
    <property type="component" value="Unassembled WGS sequence"/>
</dbReference>
<keyword evidence="7" id="KW-0175">Coiled coil</keyword>
<dbReference type="InterPro" id="IPR001789">
    <property type="entry name" value="Sig_transdc_resp-reg_receiver"/>
</dbReference>
<evidence type="ECO:0000256" key="3">
    <source>
        <dbReference type="ARBA" id="ARBA00022553"/>
    </source>
</evidence>